<accession>A0ABT6KNR3</accession>
<protein>
    <recommendedName>
        <fullName evidence="3">SAF domain-containing protein</fullName>
    </recommendedName>
</protein>
<evidence type="ECO:0000313" key="2">
    <source>
        <dbReference type="Proteomes" id="UP001160142"/>
    </source>
</evidence>
<gene>
    <name evidence="1" type="ORF">M2152_001824</name>
</gene>
<evidence type="ECO:0008006" key="3">
    <source>
        <dbReference type="Google" id="ProtNLM"/>
    </source>
</evidence>
<reference evidence="1 2" key="1">
    <citation type="submission" date="2023-04" db="EMBL/GenBank/DDBJ databases">
        <title>Genome Encyclopedia of Bacteria and Archaea VI: Functional Genomics of Type Strains.</title>
        <authorList>
            <person name="Whitman W."/>
        </authorList>
    </citation>
    <scope>NUCLEOTIDE SEQUENCE [LARGE SCALE GENOMIC DNA]</scope>
    <source>
        <strain evidence="1 2">SG_E_30_P1</strain>
    </source>
</reference>
<dbReference type="Proteomes" id="UP001160142">
    <property type="component" value="Unassembled WGS sequence"/>
</dbReference>
<keyword evidence="2" id="KW-1185">Reference proteome</keyword>
<proteinExistence type="predicted"/>
<evidence type="ECO:0000313" key="1">
    <source>
        <dbReference type="EMBL" id="MDH6181642.1"/>
    </source>
</evidence>
<name>A0ABT6KNR3_9MICO</name>
<dbReference type="EMBL" id="JARXVQ010000001">
    <property type="protein sequence ID" value="MDH6181642.1"/>
    <property type="molecule type" value="Genomic_DNA"/>
</dbReference>
<sequence length="217" mass="22860">MRMRTPARAVRRSTATRLTSIIFDPRFVIGFVLIVGSVAGVTVLVTAAESATAVYVSGRQYLPGDVIAPEDLIESEMRLTIVEDAYLLPGEIPEDELVVMKPIGAGELVPRSALGRGTADAAAIVVDVTGRLPGAVAPGVTVDVWATGADADDSSAPVVIAPRAIVVQRVQDESFVVGSDVVAVELLVPRDRIARIAQAQARRDLISIVPSAAELER</sequence>
<comment type="caution">
    <text evidence="1">The sequence shown here is derived from an EMBL/GenBank/DDBJ whole genome shotgun (WGS) entry which is preliminary data.</text>
</comment>
<organism evidence="1 2">
    <name type="scientific">Antiquaquibacter oligotrophicus</name>
    <dbReference type="NCBI Taxonomy" id="2880260"/>
    <lineage>
        <taxon>Bacteria</taxon>
        <taxon>Bacillati</taxon>
        <taxon>Actinomycetota</taxon>
        <taxon>Actinomycetes</taxon>
        <taxon>Micrococcales</taxon>
        <taxon>Microbacteriaceae</taxon>
        <taxon>Antiquaquibacter</taxon>
    </lineage>
</organism>